<feature type="compositionally biased region" description="Low complexity" evidence="2">
    <location>
        <begin position="9"/>
        <end position="23"/>
    </location>
</feature>
<dbReference type="GO" id="GO:0005085">
    <property type="term" value="F:guanyl-nucleotide exchange factor activity"/>
    <property type="evidence" value="ECO:0007669"/>
    <property type="project" value="InterPro"/>
</dbReference>
<dbReference type="PROSITE" id="PS50211">
    <property type="entry name" value="DENN"/>
    <property type="match status" value="1"/>
</dbReference>
<feature type="domain" description="UDENN" evidence="3">
    <location>
        <begin position="43"/>
        <end position="499"/>
    </location>
</feature>
<reference evidence="4 5" key="1">
    <citation type="journal article" date="2022" name="Nat. Ecol. Evol.">
        <title>A masculinizing supergene underlies an exaggerated male reproductive morph in a spider.</title>
        <authorList>
            <person name="Hendrickx F."/>
            <person name="De Corte Z."/>
            <person name="Sonet G."/>
            <person name="Van Belleghem S.M."/>
            <person name="Kostlbacher S."/>
            <person name="Vangestel C."/>
        </authorList>
    </citation>
    <scope>NUCLEOTIDE SEQUENCE [LARGE SCALE GENOMIC DNA]</scope>
    <source>
        <strain evidence="4">W744_W776</strain>
    </source>
</reference>
<dbReference type="AlphaFoldDB" id="A0AAV6UNT3"/>
<dbReference type="GO" id="GO:0055037">
    <property type="term" value="C:recycling endosome"/>
    <property type="evidence" value="ECO:0007669"/>
    <property type="project" value="TreeGrafter"/>
</dbReference>
<dbReference type="InterPro" id="IPR024224">
    <property type="entry name" value="DENND6"/>
</dbReference>
<comment type="caution">
    <text evidence="4">The sequence shown here is derived from an EMBL/GenBank/DDBJ whole genome shotgun (WGS) entry which is preliminary data.</text>
</comment>
<dbReference type="PANTHER" id="PTHR13677">
    <property type="entry name" value="LD41638P"/>
    <property type="match status" value="1"/>
</dbReference>
<proteinExistence type="inferred from homology"/>
<protein>
    <recommendedName>
        <fullName evidence="3">UDENN domain-containing protein</fullName>
    </recommendedName>
</protein>
<dbReference type="EMBL" id="JAFNEN010000325">
    <property type="protein sequence ID" value="KAG8185762.1"/>
    <property type="molecule type" value="Genomic_DNA"/>
</dbReference>
<dbReference type="InterPro" id="IPR043153">
    <property type="entry name" value="DENN_C"/>
</dbReference>
<evidence type="ECO:0000259" key="3">
    <source>
        <dbReference type="PROSITE" id="PS50211"/>
    </source>
</evidence>
<name>A0AAV6UNT3_9ARAC</name>
<comment type="similarity">
    <text evidence="1">Belongs to the DENND6 family.</text>
</comment>
<evidence type="ECO:0000313" key="5">
    <source>
        <dbReference type="Proteomes" id="UP000827092"/>
    </source>
</evidence>
<dbReference type="Gene3D" id="3.40.50.11500">
    <property type="match status" value="1"/>
</dbReference>
<dbReference type="InterPro" id="IPR037516">
    <property type="entry name" value="Tripartite_DENN"/>
</dbReference>
<evidence type="ECO:0000256" key="1">
    <source>
        <dbReference type="ARBA" id="ARBA00007159"/>
    </source>
</evidence>
<evidence type="ECO:0000256" key="2">
    <source>
        <dbReference type="SAM" id="MobiDB-lite"/>
    </source>
</evidence>
<feature type="region of interest" description="Disordered" evidence="2">
    <location>
        <begin position="1"/>
        <end position="24"/>
    </location>
</feature>
<dbReference type="InterPro" id="IPR001194">
    <property type="entry name" value="cDENN_dom"/>
</dbReference>
<gene>
    <name evidence="4" type="ORF">JTE90_000745</name>
</gene>
<dbReference type="PANTHER" id="PTHR13677:SF0">
    <property type="entry name" value="LD41638P"/>
    <property type="match status" value="1"/>
</dbReference>
<organism evidence="4 5">
    <name type="scientific">Oedothorax gibbosus</name>
    <dbReference type="NCBI Taxonomy" id="931172"/>
    <lineage>
        <taxon>Eukaryota</taxon>
        <taxon>Metazoa</taxon>
        <taxon>Ecdysozoa</taxon>
        <taxon>Arthropoda</taxon>
        <taxon>Chelicerata</taxon>
        <taxon>Arachnida</taxon>
        <taxon>Araneae</taxon>
        <taxon>Araneomorphae</taxon>
        <taxon>Entelegynae</taxon>
        <taxon>Araneoidea</taxon>
        <taxon>Linyphiidae</taxon>
        <taxon>Erigoninae</taxon>
        <taxon>Oedothorax</taxon>
    </lineage>
</organism>
<sequence length="583" mass="66591">MDSDDKETSNPSSIDSSPTFSSFQNNKQDVSVLPWDRFSRWVYCICVVTFDLELGQAMEMIYPAHIKLTEKEKTSICYMAFPDSNSGCMGNTQFHFRMRQCPVKRHDLPAHQEYNKCCLAPLQIDFCHFFGFVYFRQVKDKTIPRGYFQKSMVLLTKVPLVSLFTEVLGRIAPSFFSSGEPSIESACHDIDQWPSPVPGKALSLPLMGNVMQIRIPSKLESSVPFTDDMDFKVTTASPSGKIQIPATLEVDVFKCFFPILSHIQLLWELVITSEPIVVMAGSPNVTCDMVQALICSIWPLRYCCDYRPFFTIHDSEFKEYTTKVQAPPPVILGVTNPFFAKTLQHWPHIIRVGDLQNSSGPNKQKIKRAGNIKALDSKPGLYTRYKPFLSKDKDILKKLMKGIQTETSSDIQNVILRYFFLELTQSFMSPLERYMVRLMPLKKNISPHKDIPQPHPFNPDDFLKSIEHSGPQLTSGIKGNWSGLYRRFFRSAIFSSWYENRYNEVLHILQGLHIQAISDANMLEWIHDKQEVEIVDLVLRLRKKLAAAESGNLSLPEKTVEKLQSHVNSIIGTLPEDLQNVLK</sequence>
<dbReference type="Pfam" id="PF02141">
    <property type="entry name" value="DENN"/>
    <property type="match status" value="1"/>
</dbReference>
<evidence type="ECO:0000313" key="4">
    <source>
        <dbReference type="EMBL" id="KAG8185762.1"/>
    </source>
</evidence>
<accession>A0AAV6UNT3</accession>
<keyword evidence="5" id="KW-1185">Reference proteome</keyword>
<dbReference type="Proteomes" id="UP000827092">
    <property type="component" value="Unassembled WGS sequence"/>
</dbReference>